<gene>
    <name evidence="9" type="ORF">Raf01_60230</name>
</gene>
<dbReference type="Proteomes" id="UP000642748">
    <property type="component" value="Unassembled WGS sequence"/>
</dbReference>
<keyword evidence="7" id="KW-0732">Signal</keyword>
<dbReference type="SUPFAM" id="SSF53187">
    <property type="entry name" value="Zn-dependent exopeptidases"/>
    <property type="match status" value="1"/>
</dbReference>
<dbReference type="PANTHER" id="PTHR11705:SF143">
    <property type="entry name" value="SLL0236 PROTEIN"/>
    <property type="match status" value="1"/>
</dbReference>
<sequence length="859" mass="93416">MVFRHRAAFAAPAVFALALVSSLTGSLGHSNQVPKPESMLGWKPCADYKLSTYEEITKYLRAVDRISDRMKIVDLGKTSEGRDQIMAIVSSPENLKPENLKRYEEISRDLSQGNVSESKAQQLAKTGKAVAWIDFGIHATEVAPPQTAPQFAYDLVTSETAEAKSIRDNVITLFVPNVNPDGGTEVSDWYMDHVGGPYQDSTYPELYQKYSGHDDNRDWFMFNLSETRNLGQVLFHDWLPQLVYNTHQTATYPARIFVPPFKDPANPDIPPEVIRGINTVGDDMTQRLDREGKVGAVSRQQYDQWWNGGLRSAPAFHNQVGILTETAHASATPSYDDPTKFPATFPYQGVSTKDPSAFYPSPYKGGEWHLSQSCAYIETTGWALLRAADTDREQWLLGSYRMGQQAIAAGGDTSYVIPADQADFPTATKMVNVLRESNIRVEVAKSAFTVGNRQYPSGSFIVREAQPYRPDVVDLLNPQVYPDRRNPDGSPEAPYDMAGWTLQYQMGVTVDKVTTAFDAKTAPVDTAAAPHITMPATPGYAYALDSRQNDSFTAVNNLLRAGQTITRTSQPVQTSLGQWPAGTFLVQARSGTDVKVKQQAQALGITVAGVDAAPASATAVSLPRIGLYHGYPGNSDEGWTRYVLEDFQFPYQQVHDTDVRAGSLRDKYDVIVLPDASYNSMLNGARAGSLPPEYTGGMTQAGVDNLVKFVQAGGKLVTVNDATQLGIRAFGLPVTDVTSGVPSTNYYSPGSVVANTVQAGSPLTYGLPTNLDVYSDGSPAFAVQAGAQNITAPVNYPASGLLRSGWLLGENLIANHSTVVDAKVGSGDVVLLGMSVQHRAEAHGTYKLLFNSLYLGGEH</sequence>
<comment type="similarity">
    <text evidence="2">Belongs to the peptidase M14 family.</text>
</comment>
<accession>A0A8J3QWJ0</accession>
<reference evidence="9" key="1">
    <citation type="submission" date="2021-01" db="EMBL/GenBank/DDBJ databases">
        <title>Whole genome shotgun sequence of Rugosimonospora africana NBRC 104875.</title>
        <authorList>
            <person name="Komaki H."/>
            <person name="Tamura T."/>
        </authorList>
    </citation>
    <scope>NUCLEOTIDE SEQUENCE</scope>
    <source>
        <strain evidence="9">NBRC 104875</strain>
    </source>
</reference>
<evidence type="ECO:0000256" key="6">
    <source>
        <dbReference type="ARBA" id="ARBA00023049"/>
    </source>
</evidence>
<evidence type="ECO:0000256" key="3">
    <source>
        <dbReference type="ARBA" id="ARBA00022670"/>
    </source>
</evidence>
<evidence type="ECO:0000256" key="4">
    <source>
        <dbReference type="ARBA" id="ARBA00022801"/>
    </source>
</evidence>
<feature type="chain" id="PRO_5038798883" evidence="7">
    <location>
        <begin position="26"/>
        <end position="859"/>
    </location>
</feature>
<keyword evidence="4" id="KW-0378">Hydrolase</keyword>
<keyword evidence="3" id="KW-0645">Protease</keyword>
<evidence type="ECO:0000256" key="1">
    <source>
        <dbReference type="ARBA" id="ARBA00001947"/>
    </source>
</evidence>
<name>A0A8J3QWJ0_9ACTN</name>
<dbReference type="SUPFAM" id="SSF52317">
    <property type="entry name" value="Class I glutamine amidotransferase-like"/>
    <property type="match status" value="1"/>
</dbReference>
<feature type="signal peptide" evidence="7">
    <location>
        <begin position="1"/>
        <end position="25"/>
    </location>
</feature>
<evidence type="ECO:0000313" key="10">
    <source>
        <dbReference type="Proteomes" id="UP000642748"/>
    </source>
</evidence>
<dbReference type="EMBL" id="BONZ01000059">
    <property type="protein sequence ID" value="GIH17851.1"/>
    <property type="molecule type" value="Genomic_DNA"/>
</dbReference>
<dbReference type="Gene3D" id="3.40.630.10">
    <property type="entry name" value="Zn peptidases"/>
    <property type="match status" value="1"/>
</dbReference>
<keyword evidence="6" id="KW-0482">Metalloprotease</keyword>
<dbReference type="InterPro" id="IPR029062">
    <property type="entry name" value="Class_I_gatase-like"/>
</dbReference>
<dbReference type="GO" id="GO:0005615">
    <property type="term" value="C:extracellular space"/>
    <property type="evidence" value="ECO:0007669"/>
    <property type="project" value="TreeGrafter"/>
</dbReference>
<evidence type="ECO:0000256" key="2">
    <source>
        <dbReference type="ARBA" id="ARBA00005988"/>
    </source>
</evidence>
<keyword evidence="10" id="KW-1185">Reference proteome</keyword>
<dbReference type="GO" id="GO:0006508">
    <property type="term" value="P:proteolysis"/>
    <property type="evidence" value="ECO:0007669"/>
    <property type="project" value="UniProtKB-KW"/>
</dbReference>
<organism evidence="9 10">
    <name type="scientific">Rugosimonospora africana</name>
    <dbReference type="NCBI Taxonomy" id="556532"/>
    <lineage>
        <taxon>Bacteria</taxon>
        <taxon>Bacillati</taxon>
        <taxon>Actinomycetota</taxon>
        <taxon>Actinomycetes</taxon>
        <taxon>Micromonosporales</taxon>
        <taxon>Micromonosporaceae</taxon>
        <taxon>Rugosimonospora</taxon>
    </lineage>
</organism>
<dbReference type="AlphaFoldDB" id="A0A8J3QWJ0"/>
<dbReference type="Pfam" id="PF00246">
    <property type="entry name" value="Peptidase_M14"/>
    <property type="match status" value="1"/>
</dbReference>
<comment type="cofactor">
    <cofactor evidence="1">
        <name>Zn(2+)</name>
        <dbReference type="ChEBI" id="CHEBI:29105"/>
    </cofactor>
</comment>
<proteinExistence type="inferred from homology"/>
<keyword evidence="5" id="KW-0862">Zinc</keyword>
<dbReference type="GO" id="GO:0008270">
    <property type="term" value="F:zinc ion binding"/>
    <property type="evidence" value="ECO:0007669"/>
    <property type="project" value="InterPro"/>
</dbReference>
<dbReference type="GO" id="GO:0004181">
    <property type="term" value="F:metallocarboxypeptidase activity"/>
    <property type="evidence" value="ECO:0007669"/>
    <property type="project" value="InterPro"/>
</dbReference>
<protein>
    <submittedName>
        <fullName evidence="9">Peptidase</fullName>
    </submittedName>
</protein>
<evidence type="ECO:0000313" key="9">
    <source>
        <dbReference type="EMBL" id="GIH17851.1"/>
    </source>
</evidence>
<feature type="domain" description="Peptidase M14" evidence="8">
    <location>
        <begin position="56"/>
        <end position="219"/>
    </location>
</feature>
<evidence type="ECO:0000256" key="5">
    <source>
        <dbReference type="ARBA" id="ARBA00022833"/>
    </source>
</evidence>
<dbReference type="RefSeq" id="WP_203921400.1">
    <property type="nucleotide sequence ID" value="NZ_BONZ01000059.1"/>
</dbReference>
<dbReference type="CDD" id="cd06240">
    <property type="entry name" value="M14-like"/>
    <property type="match status" value="1"/>
</dbReference>
<comment type="caution">
    <text evidence="9">The sequence shown here is derived from an EMBL/GenBank/DDBJ whole genome shotgun (WGS) entry which is preliminary data.</text>
</comment>
<dbReference type="PANTHER" id="PTHR11705">
    <property type="entry name" value="PROTEASE FAMILY M14 CARBOXYPEPTIDASE A,B"/>
    <property type="match status" value="1"/>
</dbReference>
<dbReference type="InterPro" id="IPR000834">
    <property type="entry name" value="Peptidase_M14"/>
</dbReference>
<evidence type="ECO:0000256" key="7">
    <source>
        <dbReference type="SAM" id="SignalP"/>
    </source>
</evidence>
<evidence type="ECO:0000259" key="8">
    <source>
        <dbReference type="Pfam" id="PF00246"/>
    </source>
</evidence>